<reference evidence="2 3" key="1">
    <citation type="submission" date="2014-03" db="EMBL/GenBank/DDBJ databases">
        <title>Draft genome of the hookworm Oesophagostomum dentatum.</title>
        <authorList>
            <person name="Mitreva M."/>
        </authorList>
    </citation>
    <scope>NUCLEOTIDE SEQUENCE [LARGE SCALE GENOMIC DNA]</scope>
    <source>
        <strain evidence="2 3">OD-Hann</strain>
    </source>
</reference>
<gene>
    <name evidence="2" type="ORF">OESDEN_06723</name>
</gene>
<organism evidence="2 3">
    <name type="scientific">Oesophagostomum dentatum</name>
    <name type="common">Nodular worm</name>
    <dbReference type="NCBI Taxonomy" id="61180"/>
    <lineage>
        <taxon>Eukaryota</taxon>
        <taxon>Metazoa</taxon>
        <taxon>Ecdysozoa</taxon>
        <taxon>Nematoda</taxon>
        <taxon>Chromadorea</taxon>
        <taxon>Rhabditida</taxon>
        <taxon>Rhabditina</taxon>
        <taxon>Rhabditomorpha</taxon>
        <taxon>Strongyloidea</taxon>
        <taxon>Strongylidae</taxon>
        <taxon>Oesophagostomum</taxon>
    </lineage>
</organism>
<evidence type="ECO:0000256" key="1">
    <source>
        <dbReference type="SAM" id="MobiDB-lite"/>
    </source>
</evidence>
<keyword evidence="3" id="KW-1185">Reference proteome</keyword>
<proteinExistence type="predicted"/>
<sequence length="37" mass="3856">MGTQVEKIEGASQMTVSAQKPEASGVQGYSVQQGMRG</sequence>
<dbReference type="Proteomes" id="UP000053660">
    <property type="component" value="Unassembled WGS sequence"/>
</dbReference>
<accession>A0A0B1T723</accession>
<dbReference type="EMBL" id="KN550800">
    <property type="protein sequence ID" value="KHJ93373.1"/>
    <property type="molecule type" value="Genomic_DNA"/>
</dbReference>
<feature type="region of interest" description="Disordered" evidence="1">
    <location>
        <begin position="1"/>
        <end position="37"/>
    </location>
</feature>
<name>A0A0B1T723_OESDE</name>
<protein>
    <submittedName>
        <fullName evidence="2">Uncharacterized protein</fullName>
    </submittedName>
</protein>
<feature type="compositionally biased region" description="Polar residues" evidence="1">
    <location>
        <begin position="27"/>
        <end position="37"/>
    </location>
</feature>
<evidence type="ECO:0000313" key="3">
    <source>
        <dbReference type="Proteomes" id="UP000053660"/>
    </source>
</evidence>
<evidence type="ECO:0000313" key="2">
    <source>
        <dbReference type="EMBL" id="KHJ93373.1"/>
    </source>
</evidence>
<dbReference type="AlphaFoldDB" id="A0A0B1T723"/>